<dbReference type="HAMAP" id="MF_02065">
    <property type="entry name" value="MltG"/>
    <property type="match status" value="1"/>
</dbReference>
<dbReference type="Pfam" id="PF02618">
    <property type="entry name" value="YceG"/>
    <property type="match status" value="1"/>
</dbReference>
<dbReference type="GO" id="GO:0009252">
    <property type="term" value="P:peptidoglycan biosynthetic process"/>
    <property type="evidence" value="ECO:0007669"/>
    <property type="project" value="UniProtKB-UniRule"/>
</dbReference>
<gene>
    <name evidence="7" type="primary">mltG</name>
    <name evidence="8" type="ORF">BegalDRAFT_2006</name>
</gene>
<dbReference type="NCBIfam" id="TIGR00247">
    <property type="entry name" value="endolytic transglycosylase MltG"/>
    <property type="match status" value="1"/>
</dbReference>
<dbReference type="STRING" id="395493.BegalDRAFT_2006"/>
<proteinExistence type="inferred from homology"/>
<feature type="site" description="Important for catalytic activity" evidence="7">
    <location>
        <position position="227"/>
    </location>
</feature>
<dbReference type="PANTHER" id="PTHR30518">
    <property type="entry name" value="ENDOLYTIC MUREIN TRANSGLYCOSYLASE"/>
    <property type="match status" value="1"/>
</dbReference>
<dbReference type="PANTHER" id="PTHR30518:SF2">
    <property type="entry name" value="ENDOLYTIC MUREIN TRANSGLYCOSYLASE"/>
    <property type="match status" value="1"/>
</dbReference>
<dbReference type="Proteomes" id="UP000005744">
    <property type="component" value="Unassembled WGS sequence"/>
</dbReference>
<evidence type="ECO:0000313" key="8">
    <source>
        <dbReference type="EMBL" id="EIJ42872.1"/>
    </source>
</evidence>
<evidence type="ECO:0000256" key="2">
    <source>
        <dbReference type="ARBA" id="ARBA00022692"/>
    </source>
</evidence>
<dbReference type="EC" id="4.2.2.29" evidence="7"/>
<evidence type="ECO:0000256" key="3">
    <source>
        <dbReference type="ARBA" id="ARBA00022989"/>
    </source>
</evidence>
<evidence type="ECO:0000256" key="6">
    <source>
        <dbReference type="ARBA" id="ARBA00023316"/>
    </source>
</evidence>
<dbReference type="CDD" id="cd08010">
    <property type="entry name" value="MltG_like"/>
    <property type="match status" value="1"/>
</dbReference>
<comment type="catalytic activity">
    <reaction evidence="7">
        <text>a peptidoglycan chain = a peptidoglycan chain with N-acetyl-1,6-anhydromuramyl-[peptide] at the reducing end + a peptidoglycan chain with N-acetylglucosamine at the non-reducing end.</text>
        <dbReference type="EC" id="4.2.2.29"/>
    </reaction>
</comment>
<keyword evidence="7" id="KW-0997">Cell inner membrane</keyword>
<name>I3CGX9_9GAMM</name>
<dbReference type="PROSITE" id="PS51257">
    <property type="entry name" value="PROKAR_LIPOPROTEIN"/>
    <property type="match status" value="1"/>
</dbReference>
<dbReference type="EMBL" id="JH600070">
    <property type="protein sequence ID" value="EIJ42872.1"/>
    <property type="molecule type" value="Genomic_DNA"/>
</dbReference>
<dbReference type="RefSeq" id="WP_002686126.1">
    <property type="nucleotide sequence ID" value="NZ_JH600070.1"/>
</dbReference>
<evidence type="ECO:0000256" key="7">
    <source>
        <dbReference type="HAMAP-Rule" id="MF_02065"/>
    </source>
</evidence>
<keyword evidence="6 7" id="KW-0961">Cell wall biogenesis/degradation</keyword>
<keyword evidence="1 7" id="KW-1003">Cell membrane</keyword>
<dbReference type="AlphaFoldDB" id="I3CGX9"/>
<dbReference type="InterPro" id="IPR003770">
    <property type="entry name" value="MLTG-like"/>
</dbReference>
<keyword evidence="2 7" id="KW-0812">Transmembrane</keyword>
<dbReference type="eggNOG" id="COG1559">
    <property type="taxonomic scope" value="Bacteria"/>
</dbReference>
<keyword evidence="4 7" id="KW-0472">Membrane</keyword>
<evidence type="ECO:0000313" key="9">
    <source>
        <dbReference type="Proteomes" id="UP000005744"/>
    </source>
</evidence>
<organism evidence="8 9">
    <name type="scientific">Beggiatoa alba B18LD</name>
    <dbReference type="NCBI Taxonomy" id="395493"/>
    <lineage>
        <taxon>Bacteria</taxon>
        <taxon>Pseudomonadati</taxon>
        <taxon>Pseudomonadota</taxon>
        <taxon>Gammaproteobacteria</taxon>
        <taxon>Thiotrichales</taxon>
        <taxon>Thiotrichaceae</taxon>
        <taxon>Beggiatoa</taxon>
    </lineage>
</organism>
<dbReference type="Gene3D" id="3.30.1490.480">
    <property type="entry name" value="Endolytic murein transglycosylase"/>
    <property type="match status" value="1"/>
</dbReference>
<sequence>MMLNARLRKIFSIFLLLIFIFLLLACAGAYWLYTYRLTAPLPTSEDWQYTIPTGTSLNTIAEDLNRQGQLDTLTAFAWVYLARLEKKAQQIKAGEYAIPAGTSPQGLLTIFTSGKTIQYSLTIPEGINFRELIIAVQAHPKIKHTLKNLDAASVMQAIGIKHEQYPEGLFYPDTYNFPANTTDVAFLQRAYQLMATELETAWQQRVDNLPLKTPYEALTLASIVEKETGVASERAQIAGVFIRRLQKGMRLQTDPTVIYALGEAYDGNIRSKDLEVDSPYNTYRYTGLPPTPIALPSKAALQAAVNPDKGDSLYFVAKGDGSHYFSATQTEHSCAVIQYQLKDKAPAKYRQWCGQYPSCSACRAN</sequence>
<dbReference type="GO" id="GO:0005886">
    <property type="term" value="C:plasma membrane"/>
    <property type="evidence" value="ECO:0007669"/>
    <property type="project" value="UniProtKB-UniRule"/>
</dbReference>
<dbReference type="HOGENOM" id="CLU_025574_0_2_6"/>
<reference evidence="8 9" key="1">
    <citation type="submission" date="2011-11" db="EMBL/GenBank/DDBJ databases">
        <title>Improved High-Quality Draft sequence of Beggiatoa alba B18lD.</title>
        <authorList>
            <consortium name="US DOE Joint Genome Institute"/>
            <person name="Lucas S."/>
            <person name="Han J."/>
            <person name="Lapidus A."/>
            <person name="Cheng J.-F."/>
            <person name="Goodwin L."/>
            <person name="Pitluck S."/>
            <person name="Peters L."/>
            <person name="Mikhailova N."/>
            <person name="Held B."/>
            <person name="Detter J.C."/>
            <person name="Han C."/>
            <person name="Tapia R."/>
            <person name="Land M."/>
            <person name="Hauser L."/>
            <person name="Kyrpides N."/>
            <person name="Ivanova N."/>
            <person name="Pagani I."/>
            <person name="Samuel K."/>
            <person name="Teske A."/>
            <person name="Mueller J."/>
            <person name="Woyke T."/>
        </authorList>
    </citation>
    <scope>NUCLEOTIDE SEQUENCE [LARGE SCALE GENOMIC DNA]</scope>
    <source>
        <strain evidence="8 9">B18LD</strain>
    </source>
</reference>
<evidence type="ECO:0000256" key="4">
    <source>
        <dbReference type="ARBA" id="ARBA00023136"/>
    </source>
</evidence>
<dbReference type="GO" id="GO:0071555">
    <property type="term" value="P:cell wall organization"/>
    <property type="evidence" value="ECO:0007669"/>
    <property type="project" value="UniProtKB-KW"/>
</dbReference>
<keyword evidence="9" id="KW-1185">Reference proteome</keyword>
<evidence type="ECO:0000256" key="1">
    <source>
        <dbReference type="ARBA" id="ARBA00022475"/>
    </source>
</evidence>
<protein>
    <recommendedName>
        <fullName evidence="7">Endolytic murein transglycosylase</fullName>
        <ecNumber evidence="7">4.2.2.29</ecNumber>
    </recommendedName>
    <alternativeName>
        <fullName evidence="7">Peptidoglycan lytic transglycosylase</fullName>
    </alternativeName>
    <alternativeName>
        <fullName evidence="7">Peptidoglycan polymerization terminase</fullName>
    </alternativeName>
</protein>
<comment type="similarity">
    <text evidence="7">Belongs to the transglycosylase MltG family.</text>
</comment>
<accession>I3CGX9</accession>
<keyword evidence="3 7" id="KW-1133">Transmembrane helix</keyword>
<evidence type="ECO:0000256" key="5">
    <source>
        <dbReference type="ARBA" id="ARBA00023239"/>
    </source>
</evidence>
<keyword evidence="5 7" id="KW-0456">Lyase</keyword>
<comment type="function">
    <text evidence="7">Functions as a peptidoglycan terminase that cleaves nascent peptidoglycan strands endolytically to terminate their elongation.</text>
</comment>
<dbReference type="Gene3D" id="3.30.160.60">
    <property type="entry name" value="Classic Zinc Finger"/>
    <property type="match status" value="1"/>
</dbReference>
<dbReference type="GO" id="GO:0008932">
    <property type="term" value="F:lytic endotransglycosylase activity"/>
    <property type="evidence" value="ECO:0007669"/>
    <property type="project" value="UniProtKB-UniRule"/>
</dbReference>